<gene>
    <name evidence="2" type="ORF">BVJ53_04385</name>
    <name evidence="3" type="ORF">OFW50_00300</name>
</gene>
<evidence type="ECO:0000313" key="3">
    <source>
        <dbReference type="EMBL" id="UYN56586.1"/>
    </source>
</evidence>
<organism evidence="2 4">
    <name type="scientific">Lacticaseibacillus chiayiensis</name>
    <dbReference type="NCBI Taxonomy" id="2100821"/>
    <lineage>
        <taxon>Bacteria</taxon>
        <taxon>Bacillati</taxon>
        <taxon>Bacillota</taxon>
        <taxon>Bacilli</taxon>
        <taxon>Lactobacillales</taxon>
        <taxon>Lactobacillaceae</taxon>
        <taxon>Lacticaseibacillus</taxon>
    </lineage>
</organism>
<dbReference type="EMBL" id="MSSM01000008">
    <property type="protein sequence ID" value="RXT27190.1"/>
    <property type="molecule type" value="Genomic_DNA"/>
</dbReference>
<dbReference type="SUPFAM" id="SSF53850">
    <property type="entry name" value="Periplasmic binding protein-like II"/>
    <property type="match status" value="1"/>
</dbReference>
<evidence type="ECO:0000259" key="1">
    <source>
        <dbReference type="Pfam" id="PF04069"/>
    </source>
</evidence>
<reference evidence="3" key="2">
    <citation type="submission" date="2022-10" db="EMBL/GenBank/DDBJ databases">
        <title>Comparative genomic analysis and in-vitro probiotic properties of the potential probiotic L. chiayiensis AACE 3.</title>
        <authorList>
            <person name="Kang X."/>
        </authorList>
    </citation>
    <scope>NUCLEOTIDE SEQUENCE</scope>
    <source>
        <strain evidence="3">AACE 3</strain>
    </source>
</reference>
<keyword evidence="5" id="KW-1185">Reference proteome</keyword>
<dbReference type="Proteomes" id="UP001164790">
    <property type="component" value="Chromosome"/>
</dbReference>
<feature type="domain" description="ABC-type glycine betaine transport system substrate-binding" evidence="1">
    <location>
        <begin position="35"/>
        <end position="300"/>
    </location>
</feature>
<evidence type="ECO:0000313" key="5">
    <source>
        <dbReference type="Proteomes" id="UP001164790"/>
    </source>
</evidence>
<dbReference type="OrthoDB" id="9801163at2"/>
<dbReference type="Gene3D" id="3.40.190.120">
    <property type="entry name" value="Osmoprotection protein (prox), domain 2"/>
    <property type="match status" value="1"/>
</dbReference>
<dbReference type="GO" id="GO:0022857">
    <property type="term" value="F:transmembrane transporter activity"/>
    <property type="evidence" value="ECO:0007669"/>
    <property type="project" value="InterPro"/>
</dbReference>
<dbReference type="PROSITE" id="PS51257">
    <property type="entry name" value="PROKAR_LIPOPROTEIN"/>
    <property type="match status" value="1"/>
</dbReference>
<reference evidence="2 4" key="1">
    <citation type="submission" date="2017-01" db="EMBL/GenBank/DDBJ databases">
        <title>Lactobacillus chiayiensis sp. nov., a lactic acid bacterium isolated from compost.</title>
        <authorList>
            <person name="Huang C.-H."/>
        </authorList>
    </citation>
    <scope>NUCLEOTIDE SEQUENCE [LARGE SCALE GENOMIC DNA]</scope>
    <source>
        <strain evidence="4">chh01</strain>
        <strain evidence="2">Chh01</strain>
    </source>
</reference>
<accession>A0A4V1P2E0</accession>
<dbReference type="AlphaFoldDB" id="A0A4V1P2E0"/>
<name>A0A4V1P2E0_9LACO</name>
<dbReference type="RefSeq" id="WP_129301339.1">
    <property type="nucleotide sequence ID" value="NZ_CP074378.1"/>
</dbReference>
<sequence>MKQFKKIFLSLLLVPVLLLSGCGFPGLSGSGNDGTVRIAAQTSTESQIMANIIAELINHELGYKTALVNNLGSGTVVHQAMIRNDADISATRYTGTDITGTLGMNPVKNPAKASAIVKREFKKRFNQTWYPSYGFSDTYAFMVTQKEAKKDHLNTISDLGKVASHYNAGVDSSWMNRKGDGYHDFTKTYGFDFKRVYPMQIGLVYDAVEANRMQTVLGYSTDGRIRSYNLKVLKDNRHFFPPYQCSLVVNNSLFKRYPKLRPLLHRLDGKINVKTMQELNYQVDDQLLEPNVVAQRFLTKHNYFKGSDD</sequence>
<dbReference type="InterPro" id="IPR007210">
    <property type="entry name" value="ABC_Gly_betaine_transp_sub-bd"/>
</dbReference>
<evidence type="ECO:0000313" key="2">
    <source>
        <dbReference type="EMBL" id="RXT27190.1"/>
    </source>
</evidence>
<evidence type="ECO:0000313" key="4">
    <source>
        <dbReference type="Proteomes" id="UP000290475"/>
    </source>
</evidence>
<dbReference type="Gene3D" id="3.40.190.10">
    <property type="entry name" value="Periplasmic binding protein-like II"/>
    <property type="match status" value="1"/>
</dbReference>
<dbReference type="CDD" id="cd13608">
    <property type="entry name" value="PBP2_OpuCC_like"/>
    <property type="match status" value="1"/>
</dbReference>
<protein>
    <submittedName>
        <fullName evidence="2">Osmoprotectant ABC transporter substrate-binding protein</fullName>
    </submittedName>
</protein>
<dbReference type="Proteomes" id="UP000290475">
    <property type="component" value="Unassembled WGS sequence"/>
</dbReference>
<dbReference type="GO" id="GO:0043190">
    <property type="term" value="C:ATP-binding cassette (ABC) transporter complex"/>
    <property type="evidence" value="ECO:0007669"/>
    <property type="project" value="InterPro"/>
</dbReference>
<proteinExistence type="predicted"/>
<dbReference type="Pfam" id="PF04069">
    <property type="entry name" value="OpuAC"/>
    <property type="match status" value="1"/>
</dbReference>
<dbReference type="EMBL" id="CP107523">
    <property type="protein sequence ID" value="UYN56586.1"/>
    <property type="molecule type" value="Genomic_DNA"/>
</dbReference>